<dbReference type="SUPFAM" id="SSF56655">
    <property type="entry name" value="Carbohydrate phosphatase"/>
    <property type="match status" value="1"/>
</dbReference>
<evidence type="ECO:0000313" key="9">
    <source>
        <dbReference type="Proteomes" id="UP000769780"/>
    </source>
</evidence>
<evidence type="ECO:0000256" key="5">
    <source>
        <dbReference type="ARBA" id="ARBA00022723"/>
    </source>
</evidence>
<dbReference type="Gene3D" id="3.30.540.10">
    <property type="entry name" value="Fructose-1,6-Bisphosphatase, subunit A, domain 1"/>
    <property type="match status" value="1"/>
</dbReference>
<sequence length="266" mass="29841">MANMHEIDTYAKQWIKEAGERIRASFPNTLNIKTKSNPNDLVTNIDQETEQYFIEKIKTTYPDHKILGEEGYGDKLTDLSGVVWIIDPIDGTMNFIHQQRNFAISIGIYEDGVGKIGLIYDVVLDELYHVVKGQGVFVNGEELQILESKSVSESIIALNATWVTENRRLPPELLSPLVKEARGTRSYGSAALEMVYLASGRIDAYITPRLAPWDFAAGIIMIEELGGIATDLRGEALDLLNQSSVFVARPGVHSEIMHRYLKDGRW</sequence>
<dbReference type="InterPro" id="IPR020583">
    <property type="entry name" value="Inositol_monoP_metal-BS"/>
</dbReference>
<protein>
    <recommendedName>
        <fullName evidence="4">inositol-phosphate phosphatase</fullName>
        <ecNumber evidence="4">3.1.3.25</ecNumber>
    </recommendedName>
</protein>
<keyword evidence="7" id="KW-0460">Magnesium</keyword>
<evidence type="ECO:0000256" key="2">
    <source>
        <dbReference type="ARBA" id="ARBA00001946"/>
    </source>
</evidence>
<dbReference type="InterPro" id="IPR020552">
    <property type="entry name" value="Inositol_monoPase_Li-sen"/>
</dbReference>
<dbReference type="InterPro" id="IPR020550">
    <property type="entry name" value="Inositol_monophosphatase_CS"/>
</dbReference>
<dbReference type="Gene3D" id="3.40.190.80">
    <property type="match status" value="1"/>
</dbReference>
<accession>A0ABS7K645</accession>
<evidence type="ECO:0000256" key="6">
    <source>
        <dbReference type="ARBA" id="ARBA00022801"/>
    </source>
</evidence>
<comment type="caution">
    <text evidence="8">The sequence shown here is derived from an EMBL/GenBank/DDBJ whole genome shotgun (WGS) entry which is preliminary data.</text>
</comment>
<dbReference type="EMBL" id="JACWFH010000014">
    <property type="protein sequence ID" value="MBY0097734.1"/>
    <property type="molecule type" value="Genomic_DNA"/>
</dbReference>
<dbReference type="InterPro" id="IPR000760">
    <property type="entry name" value="Inositol_monophosphatase-like"/>
</dbReference>
<name>A0ABS7K645_9BACI</name>
<evidence type="ECO:0000256" key="4">
    <source>
        <dbReference type="ARBA" id="ARBA00013106"/>
    </source>
</evidence>
<dbReference type="PROSITE" id="PS00630">
    <property type="entry name" value="IMP_2"/>
    <property type="match status" value="1"/>
</dbReference>
<evidence type="ECO:0000313" key="8">
    <source>
        <dbReference type="EMBL" id="MBY0097734.1"/>
    </source>
</evidence>
<dbReference type="PANTHER" id="PTHR20854">
    <property type="entry name" value="INOSITOL MONOPHOSPHATASE"/>
    <property type="match status" value="1"/>
</dbReference>
<keyword evidence="6" id="KW-0378">Hydrolase</keyword>
<keyword evidence="9" id="KW-1185">Reference proteome</keyword>
<evidence type="ECO:0000256" key="7">
    <source>
        <dbReference type="ARBA" id="ARBA00022842"/>
    </source>
</evidence>
<organism evidence="8 9">
    <name type="scientific">Mesobacillus maritimus</name>
    <dbReference type="NCBI Taxonomy" id="1643336"/>
    <lineage>
        <taxon>Bacteria</taxon>
        <taxon>Bacillati</taxon>
        <taxon>Bacillota</taxon>
        <taxon>Bacilli</taxon>
        <taxon>Bacillales</taxon>
        <taxon>Bacillaceae</taxon>
        <taxon>Mesobacillus</taxon>
    </lineage>
</organism>
<comment type="cofactor">
    <cofactor evidence="2">
        <name>Mg(2+)</name>
        <dbReference type="ChEBI" id="CHEBI:18420"/>
    </cofactor>
</comment>
<comment type="pathway">
    <text evidence="3">Polyol metabolism; myo-inositol biosynthesis; myo-inositol from D-glucose 6-phosphate: step 2/2.</text>
</comment>
<comment type="catalytic activity">
    <reaction evidence="1">
        <text>a myo-inositol phosphate + H2O = myo-inositol + phosphate</text>
        <dbReference type="Rhea" id="RHEA:24056"/>
        <dbReference type="ChEBI" id="CHEBI:15377"/>
        <dbReference type="ChEBI" id="CHEBI:17268"/>
        <dbReference type="ChEBI" id="CHEBI:43474"/>
        <dbReference type="ChEBI" id="CHEBI:84139"/>
        <dbReference type="EC" id="3.1.3.25"/>
    </reaction>
</comment>
<dbReference type="PROSITE" id="PS00629">
    <property type="entry name" value="IMP_1"/>
    <property type="match status" value="1"/>
</dbReference>
<keyword evidence="5" id="KW-0479">Metal-binding</keyword>
<dbReference type="Proteomes" id="UP000769780">
    <property type="component" value="Unassembled WGS sequence"/>
</dbReference>
<dbReference type="PRINTS" id="PR00377">
    <property type="entry name" value="IMPHPHTASES"/>
</dbReference>
<reference evidence="8 9" key="1">
    <citation type="submission" date="2020-07" db="EMBL/GenBank/DDBJ databases">
        <title>Fungal Genomes of the International Space Station.</title>
        <authorList>
            <person name="Seuylemezian A."/>
            <person name="Singh N.K."/>
            <person name="Wood J."/>
            <person name="Venkateswaran K."/>
        </authorList>
    </citation>
    <scope>NUCLEOTIDE SEQUENCE [LARGE SCALE GENOMIC DNA]</scope>
    <source>
        <strain evidence="8 9">PL-B2</strain>
    </source>
</reference>
<gene>
    <name evidence="8" type="ORF">H0185_13090</name>
</gene>
<dbReference type="PRINTS" id="PR00378">
    <property type="entry name" value="LIIMPHPHTASE"/>
</dbReference>
<dbReference type="EC" id="3.1.3.25" evidence="4"/>
<evidence type="ECO:0000256" key="3">
    <source>
        <dbReference type="ARBA" id="ARBA00005152"/>
    </source>
</evidence>
<dbReference type="PANTHER" id="PTHR20854:SF4">
    <property type="entry name" value="INOSITOL-1-MONOPHOSPHATASE-RELATED"/>
    <property type="match status" value="1"/>
</dbReference>
<dbReference type="Pfam" id="PF00459">
    <property type="entry name" value="Inositol_P"/>
    <property type="match status" value="1"/>
</dbReference>
<proteinExistence type="predicted"/>
<dbReference type="CDD" id="cd01637">
    <property type="entry name" value="IMPase_like"/>
    <property type="match status" value="1"/>
</dbReference>
<evidence type="ECO:0000256" key="1">
    <source>
        <dbReference type="ARBA" id="ARBA00001033"/>
    </source>
</evidence>